<feature type="non-terminal residue" evidence="1">
    <location>
        <position position="47"/>
    </location>
</feature>
<organism evidence="1">
    <name type="scientific">marine metagenome</name>
    <dbReference type="NCBI Taxonomy" id="408172"/>
    <lineage>
        <taxon>unclassified sequences</taxon>
        <taxon>metagenomes</taxon>
        <taxon>ecological metagenomes</taxon>
    </lineage>
</organism>
<dbReference type="EMBL" id="UINC01162789">
    <property type="protein sequence ID" value="SVD62736.1"/>
    <property type="molecule type" value="Genomic_DNA"/>
</dbReference>
<evidence type="ECO:0000313" key="1">
    <source>
        <dbReference type="EMBL" id="SVD62736.1"/>
    </source>
</evidence>
<accession>A0A382WV12</accession>
<proteinExistence type="predicted"/>
<name>A0A382WV12_9ZZZZ</name>
<protein>
    <submittedName>
        <fullName evidence="1">Uncharacterized protein</fullName>
    </submittedName>
</protein>
<dbReference type="AlphaFoldDB" id="A0A382WV12"/>
<reference evidence="1" key="1">
    <citation type="submission" date="2018-05" db="EMBL/GenBank/DDBJ databases">
        <authorList>
            <person name="Lanie J.A."/>
            <person name="Ng W.-L."/>
            <person name="Kazmierczak K.M."/>
            <person name="Andrzejewski T.M."/>
            <person name="Davidsen T.M."/>
            <person name="Wayne K.J."/>
            <person name="Tettelin H."/>
            <person name="Glass J.I."/>
            <person name="Rusch D."/>
            <person name="Podicherti R."/>
            <person name="Tsui H.-C.T."/>
            <person name="Winkler M.E."/>
        </authorList>
    </citation>
    <scope>NUCLEOTIDE SEQUENCE</scope>
</reference>
<sequence>METPLTEPLSSPVAWRNSDLNDESWTITLTPEQLEELDAVITPHVVG</sequence>
<gene>
    <name evidence="1" type="ORF">METZ01_LOCUS415590</name>
</gene>